<feature type="region of interest" description="Disordered" evidence="1">
    <location>
        <begin position="1"/>
        <end position="29"/>
    </location>
</feature>
<reference evidence="2 3" key="1">
    <citation type="submission" date="2020-10" db="EMBL/GenBank/DDBJ databases">
        <title>Connecting structure to function with the recovery of over 1000 high-quality activated sludge metagenome-assembled genomes encoding full-length rRNA genes using long-read sequencing.</title>
        <authorList>
            <person name="Singleton C.M."/>
            <person name="Petriglieri F."/>
            <person name="Kristensen J.M."/>
            <person name="Kirkegaard R.H."/>
            <person name="Michaelsen T.Y."/>
            <person name="Andersen M.H."/>
            <person name="Karst S.M."/>
            <person name="Dueholm M.S."/>
            <person name="Nielsen P.H."/>
            <person name="Albertsen M."/>
        </authorList>
    </citation>
    <scope>NUCLEOTIDE SEQUENCE [LARGE SCALE GENOMIC DNA]</scope>
    <source>
        <strain evidence="2">EsbW_18-Q3-R4-48_BATAC.285</strain>
    </source>
</reference>
<dbReference type="Proteomes" id="UP000697998">
    <property type="component" value="Unassembled WGS sequence"/>
</dbReference>
<organism evidence="2 3">
    <name type="scientific">Candidatus Accumulibacter proximus</name>
    <dbReference type="NCBI Taxonomy" id="2954385"/>
    <lineage>
        <taxon>Bacteria</taxon>
        <taxon>Pseudomonadati</taxon>
        <taxon>Pseudomonadota</taxon>
        <taxon>Betaproteobacteria</taxon>
        <taxon>Candidatus Accumulibacter</taxon>
    </lineage>
</organism>
<evidence type="ECO:0000256" key="1">
    <source>
        <dbReference type="SAM" id="MobiDB-lite"/>
    </source>
</evidence>
<name>A0A935Q4I1_9PROT</name>
<dbReference type="EMBL" id="JADJMH010000039">
    <property type="protein sequence ID" value="MBK7677636.1"/>
    <property type="molecule type" value="Genomic_DNA"/>
</dbReference>
<dbReference type="AlphaFoldDB" id="A0A935Q4I1"/>
<sequence>MSFAYSYGGRPTRDTGDDRGRKARPSGKRRLRYKISAQPKWLKSLAIQQRRKMRYKMLGDINRLF</sequence>
<comment type="caution">
    <text evidence="2">The sequence shown here is derived from an EMBL/GenBank/DDBJ whole genome shotgun (WGS) entry which is preliminary data.</text>
</comment>
<proteinExistence type="predicted"/>
<protein>
    <submittedName>
        <fullName evidence="2">Uncharacterized protein</fullName>
    </submittedName>
</protein>
<evidence type="ECO:0000313" key="2">
    <source>
        <dbReference type="EMBL" id="MBK7677636.1"/>
    </source>
</evidence>
<gene>
    <name evidence="2" type="ORF">IPJ27_24445</name>
</gene>
<feature type="compositionally biased region" description="Basic and acidic residues" evidence="1">
    <location>
        <begin position="11"/>
        <end position="20"/>
    </location>
</feature>
<evidence type="ECO:0000313" key="3">
    <source>
        <dbReference type="Proteomes" id="UP000697998"/>
    </source>
</evidence>
<accession>A0A935Q4I1</accession>